<dbReference type="GO" id="GO:0032259">
    <property type="term" value="P:methylation"/>
    <property type="evidence" value="ECO:0007669"/>
    <property type="project" value="UniProtKB-KW"/>
</dbReference>
<dbReference type="CDD" id="cd02440">
    <property type="entry name" value="AdoMet_MTases"/>
    <property type="match status" value="1"/>
</dbReference>
<keyword evidence="2" id="KW-0489">Methyltransferase</keyword>
<dbReference type="SUPFAM" id="SSF53335">
    <property type="entry name" value="S-adenosyl-L-methionine-dependent methyltransferases"/>
    <property type="match status" value="1"/>
</dbReference>
<accession>A0A066X2T6</accession>
<evidence type="ECO:0000259" key="1">
    <source>
        <dbReference type="Pfam" id="PF13847"/>
    </source>
</evidence>
<gene>
    <name evidence="2" type="ORF">CSUB01_11517</name>
</gene>
<dbReference type="STRING" id="1173701.A0A066X2T6"/>
<dbReference type="AlphaFoldDB" id="A0A066X2T6"/>
<dbReference type="GO" id="GO:0008168">
    <property type="term" value="F:methyltransferase activity"/>
    <property type="evidence" value="ECO:0007669"/>
    <property type="project" value="UniProtKB-KW"/>
</dbReference>
<dbReference type="OrthoDB" id="10017101at2759"/>
<dbReference type="InterPro" id="IPR029063">
    <property type="entry name" value="SAM-dependent_MTases_sf"/>
</dbReference>
<proteinExistence type="predicted"/>
<feature type="domain" description="Methyltransferase" evidence="1">
    <location>
        <begin position="46"/>
        <end position="115"/>
    </location>
</feature>
<dbReference type="EMBL" id="JMSE01001552">
    <property type="protein sequence ID" value="KDN60056.1"/>
    <property type="molecule type" value="Genomic_DNA"/>
</dbReference>
<dbReference type="Gene3D" id="3.40.50.150">
    <property type="entry name" value="Vaccinia Virus protein VP39"/>
    <property type="match status" value="1"/>
</dbReference>
<reference evidence="3" key="1">
    <citation type="journal article" date="2014" name="Genome Announc.">
        <title>Draft genome sequence of Colletotrichum sublineola, a destructive pathogen of cultivated sorghum.</title>
        <authorList>
            <person name="Baroncelli R."/>
            <person name="Sanz-Martin J.M."/>
            <person name="Rech G.E."/>
            <person name="Sukno S.A."/>
            <person name="Thon M.R."/>
        </authorList>
    </citation>
    <scope>NUCLEOTIDE SEQUENCE [LARGE SCALE GENOMIC DNA]</scope>
    <source>
        <strain evidence="3">TX430BB</strain>
    </source>
</reference>
<evidence type="ECO:0000313" key="3">
    <source>
        <dbReference type="Proteomes" id="UP000027238"/>
    </source>
</evidence>
<comment type="caution">
    <text evidence="2">The sequence shown here is derived from an EMBL/GenBank/DDBJ whole genome shotgun (WGS) entry which is preliminary data.</text>
</comment>
<dbReference type="HOGENOM" id="CLU_057148_1_0_1"/>
<dbReference type="Proteomes" id="UP000027238">
    <property type="component" value="Unassembled WGS sequence"/>
</dbReference>
<organism evidence="2 3">
    <name type="scientific">Colletotrichum sublineola</name>
    <name type="common">Sorghum anthracnose fungus</name>
    <dbReference type="NCBI Taxonomy" id="1173701"/>
    <lineage>
        <taxon>Eukaryota</taxon>
        <taxon>Fungi</taxon>
        <taxon>Dikarya</taxon>
        <taxon>Ascomycota</taxon>
        <taxon>Pezizomycotina</taxon>
        <taxon>Sordariomycetes</taxon>
        <taxon>Hypocreomycetidae</taxon>
        <taxon>Glomerellales</taxon>
        <taxon>Glomerellaceae</taxon>
        <taxon>Colletotrichum</taxon>
        <taxon>Colletotrichum graminicola species complex</taxon>
    </lineage>
</organism>
<dbReference type="eggNOG" id="KOG1269">
    <property type="taxonomic scope" value="Eukaryota"/>
</dbReference>
<dbReference type="Pfam" id="PF13847">
    <property type="entry name" value="Methyltransf_31"/>
    <property type="match status" value="1"/>
</dbReference>
<keyword evidence="2" id="KW-0808">Transferase</keyword>
<evidence type="ECO:0000313" key="2">
    <source>
        <dbReference type="EMBL" id="KDN60056.1"/>
    </source>
</evidence>
<keyword evidence="3" id="KW-1185">Reference proteome</keyword>
<dbReference type="InterPro" id="IPR025714">
    <property type="entry name" value="Methyltranfer_dom"/>
</dbReference>
<protein>
    <submittedName>
        <fullName evidence="2">Putative methyltransferase domain-containing protein</fullName>
    </submittedName>
</protein>
<name>A0A066X2T6_COLSU</name>
<sequence length="247" mass="27404">MPSQTDYTRNYLGFSVPTIEAHIAQRTFTNSVAYLLPVLKSLPPDFTFLDVGCGPASITIDIARRYPLATILAIDGSPNVVSRAREAARKTNIHNIRFAVGDALNLASTASEPGFELIKGGCDVGESRNDAKLPRSFRIMEAKGGDPYVGRKLKAYAIAASFELADIRVGQTPWIISTREERKQWGGLVTRTSASPEARAQVEWETKEIGQDIDLQDLHKHWRAWIEDDRAFASISDFYVVCEKKTS</sequence>